<evidence type="ECO:0000313" key="1">
    <source>
        <dbReference type="EMBL" id="WIF99108.1"/>
    </source>
</evidence>
<gene>
    <name evidence="1" type="ORF">QNI29_05485</name>
</gene>
<dbReference type="Proteomes" id="UP001236652">
    <property type="component" value="Chromosome"/>
</dbReference>
<evidence type="ECO:0000313" key="2">
    <source>
        <dbReference type="Proteomes" id="UP001236652"/>
    </source>
</evidence>
<reference evidence="1 2" key="1">
    <citation type="submission" date="2023-05" db="EMBL/GenBank/DDBJ databases">
        <title>Comparative genomics reveals the evidence of polycyclic aromatic hydrocarbons degradation in moderately halophilic genus Pontibacillus.</title>
        <authorList>
            <person name="Yang H."/>
            <person name="Qian Z."/>
        </authorList>
    </citation>
    <scope>NUCLEOTIDE SEQUENCE [LARGE SCALE GENOMIC DNA]</scope>
    <source>
        <strain evidence="2">HN14</strain>
    </source>
</reference>
<accession>A0ABY8V0F2</accession>
<keyword evidence="2" id="KW-1185">Reference proteome</keyword>
<name>A0ABY8V0F2_9BACI</name>
<sequence length="62" mass="6726">MKGVNFLAGLLPYGSGIIANNGFSTEDREAIEEAYHDDVGVRVTIEMAVTSYGDDVTYEPLN</sequence>
<proteinExistence type="predicted"/>
<protein>
    <submittedName>
        <fullName evidence="1">Uncharacterized protein</fullName>
    </submittedName>
</protein>
<dbReference type="RefSeq" id="WP_231418291.1">
    <property type="nucleotide sequence ID" value="NZ_CP126446.1"/>
</dbReference>
<dbReference type="EMBL" id="CP126446">
    <property type="protein sequence ID" value="WIF99108.1"/>
    <property type="molecule type" value="Genomic_DNA"/>
</dbReference>
<organism evidence="1 2">
    <name type="scientific">Pontibacillus chungwhensis</name>
    <dbReference type="NCBI Taxonomy" id="265426"/>
    <lineage>
        <taxon>Bacteria</taxon>
        <taxon>Bacillati</taxon>
        <taxon>Bacillota</taxon>
        <taxon>Bacilli</taxon>
        <taxon>Bacillales</taxon>
        <taxon>Bacillaceae</taxon>
        <taxon>Pontibacillus</taxon>
    </lineage>
</organism>